<keyword evidence="2" id="KW-1185">Reference proteome</keyword>
<proteinExistence type="predicted"/>
<organism evidence="1 2">
    <name type="scientific">Pangasius djambal</name>
    <dbReference type="NCBI Taxonomy" id="1691987"/>
    <lineage>
        <taxon>Eukaryota</taxon>
        <taxon>Metazoa</taxon>
        <taxon>Chordata</taxon>
        <taxon>Craniata</taxon>
        <taxon>Vertebrata</taxon>
        <taxon>Euteleostomi</taxon>
        <taxon>Actinopterygii</taxon>
        <taxon>Neopterygii</taxon>
        <taxon>Teleostei</taxon>
        <taxon>Ostariophysi</taxon>
        <taxon>Siluriformes</taxon>
        <taxon>Pangasiidae</taxon>
        <taxon>Pangasius</taxon>
    </lineage>
</organism>
<gene>
    <name evidence="1" type="ORF">PDJAM_G00145030</name>
</gene>
<evidence type="ECO:0000313" key="2">
    <source>
        <dbReference type="Proteomes" id="UP000830395"/>
    </source>
</evidence>
<sequence>MEVDFGDSELFEQFEADAPLAKHLRFTEDAEETPALRERIEECEETITRLKTENILHTQGQTRAKLRLSYQFFSLTTSSHEELKRRLKFFSRPAGISVVNSKVDGPLCQILFGNNSISKQCRQDIEDYVFRLIQQHQSQQSNGQQASASQPQPQNSSFVMEENQEKNAASTGKHIREAFCVVGSVLYFTTFCLDKLGQPLLSENPQLTEGWDIPKYQQVFAQVIALEGQEVQIREKRPKPCCFNCGAEDHQLRDCPKPKDMARINAKRKEFVQVNQGNIQSNQRYHAEEVEERFSKYKPGVVSKELSDALGIVANTLPPFIYRMRELGYPPGWLKEAEMENSGLTLYDGNGSCYGRSLSSVPHWGSKLLVTLKLIRVHEPLHHDKDYRSFGSIPMQPQHWKPTFAAQLSNMYPAPNSRCMKRCHEPELTPQQTKKWRSNPDACGSSDMDTDSDYDTPRRDGFDDFQFQPPLPPGSPLISTPPPLPLGTPPVTPTPPPLPKGTPPPTPPTNAGSPVLSGRSGAGGEESEDGLTLEELEEQQRLLWAALESADNGNSDSETGATSTPGMGSPRVSPLAEPDAELDEGVQESESKAEEISDHDRELSSTPASLAEVPVSSADEDKSSNGQVNDAFNEDTGAESYDELIVLDEITPGNDSDPEKPRISEVPEEKSEAMSDAQAVEDEEPAVKKITGVPHRSKFAEGIIPFEDTPEFKEVAEATGVYLRIRDLLKESPRNQAKNKKLTS</sequence>
<accession>A0ACC5ZGV8</accession>
<reference evidence="1" key="1">
    <citation type="submission" date="2020-02" db="EMBL/GenBank/DDBJ databases">
        <title>Genome sequencing of the panga catfish, Pangasius djambal.</title>
        <authorList>
            <person name="Wen M."/>
            <person name="Zahm M."/>
            <person name="Roques C."/>
            <person name="Cabau C."/>
            <person name="Klopp C."/>
            <person name="Donnadieu C."/>
            <person name="Jouanno E."/>
            <person name="Avarre J.-C."/>
            <person name="Campet M."/>
            <person name="Ha T."/>
            <person name="Dugue R."/>
            <person name="Lampietro C."/>
            <person name="Louis A."/>
            <person name="Herpin A."/>
            <person name="Echchiki A."/>
            <person name="Berthelot C."/>
            <person name="Parey E."/>
            <person name="Roest-Crollius H."/>
            <person name="Braasch I."/>
            <person name="Postlethwait J.H."/>
            <person name="Bobe J."/>
            <person name="Montfort J."/>
            <person name="Bouchez O."/>
            <person name="Begum T."/>
            <person name="Schartl M."/>
            <person name="Gustiano R."/>
            <person name="Guiguen Y."/>
        </authorList>
    </citation>
    <scope>NUCLEOTIDE SEQUENCE</scope>
    <source>
        <strain evidence="1">Pdj_M5554</strain>
    </source>
</reference>
<protein>
    <submittedName>
        <fullName evidence="1">Uncharacterized protein</fullName>
    </submittedName>
</protein>
<name>A0ACC5ZGV8_9TELE</name>
<evidence type="ECO:0000313" key="1">
    <source>
        <dbReference type="EMBL" id="MCJ8746738.1"/>
    </source>
</evidence>
<dbReference type="EMBL" id="CM040998">
    <property type="protein sequence ID" value="MCJ8746738.1"/>
    <property type="molecule type" value="Genomic_DNA"/>
</dbReference>
<dbReference type="Proteomes" id="UP000830395">
    <property type="component" value="Chromosome 24"/>
</dbReference>
<comment type="caution">
    <text evidence="1">The sequence shown here is derived from an EMBL/GenBank/DDBJ whole genome shotgun (WGS) entry which is preliminary data.</text>
</comment>